<evidence type="ECO:0000256" key="6">
    <source>
        <dbReference type="ARBA" id="ARBA00023163"/>
    </source>
</evidence>
<comment type="caution">
    <text evidence="11">The sequence shown here is derived from an EMBL/GenBank/DDBJ whole genome shotgun (WGS) entry which is preliminary data.</text>
</comment>
<dbReference type="GO" id="GO:0005634">
    <property type="term" value="C:nucleus"/>
    <property type="evidence" value="ECO:0007669"/>
    <property type="project" value="UniProtKB-SubCell"/>
</dbReference>
<keyword evidence="5" id="KW-0010">Activator</keyword>
<dbReference type="Proteomes" id="UP000604825">
    <property type="component" value="Unassembled WGS sequence"/>
</dbReference>
<evidence type="ECO:0000313" key="12">
    <source>
        <dbReference type="Proteomes" id="UP000604825"/>
    </source>
</evidence>
<dbReference type="PROSITE" id="PS51032">
    <property type="entry name" value="AP2_ERF"/>
    <property type="match status" value="1"/>
</dbReference>
<evidence type="ECO:0000256" key="3">
    <source>
        <dbReference type="ARBA" id="ARBA00023016"/>
    </source>
</evidence>
<evidence type="ECO:0000313" key="11">
    <source>
        <dbReference type="EMBL" id="CAD6252487.1"/>
    </source>
</evidence>
<keyword evidence="2" id="KW-0805">Transcription regulation</keyword>
<dbReference type="PANTHER" id="PTHR31839:SF10">
    <property type="entry name" value="DEHYDRATION-RESPONSIVE ELEMENT-BINDING PROTEIN 1A"/>
    <property type="match status" value="1"/>
</dbReference>
<dbReference type="OrthoDB" id="778167at2759"/>
<dbReference type="InterPro" id="IPR001471">
    <property type="entry name" value="AP2/ERF_dom"/>
</dbReference>
<keyword evidence="3" id="KW-0346">Stress response</keyword>
<keyword evidence="12" id="KW-1185">Reference proteome</keyword>
<dbReference type="PANTHER" id="PTHR31839">
    <property type="entry name" value="DEHYDRATION-RESPONSIVE ELEMENT-BINDING PROTEIN 1D"/>
    <property type="match status" value="1"/>
</dbReference>
<evidence type="ECO:0000256" key="5">
    <source>
        <dbReference type="ARBA" id="ARBA00023159"/>
    </source>
</evidence>
<dbReference type="InterPro" id="IPR045277">
    <property type="entry name" value="DRE1A-I"/>
</dbReference>
<feature type="region of interest" description="Disordered" evidence="9">
    <location>
        <begin position="119"/>
        <end position="144"/>
    </location>
</feature>
<feature type="region of interest" description="Disordered" evidence="9">
    <location>
        <begin position="305"/>
        <end position="338"/>
    </location>
</feature>
<dbReference type="InterPro" id="IPR036955">
    <property type="entry name" value="AP2/ERF_dom_sf"/>
</dbReference>
<dbReference type="Pfam" id="PF00847">
    <property type="entry name" value="AP2"/>
    <property type="match status" value="1"/>
</dbReference>
<organism evidence="11 12">
    <name type="scientific">Miscanthus lutarioriparius</name>
    <dbReference type="NCBI Taxonomy" id="422564"/>
    <lineage>
        <taxon>Eukaryota</taxon>
        <taxon>Viridiplantae</taxon>
        <taxon>Streptophyta</taxon>
        <taxon>Embryophyta</taxon>
        <taxon>Tracheophyta</taxon>
        <taxon>Spermatophyta</taxon>
        <taxon>Magnoliopsida</taxon>
        <taxon>Liliopsida</taxon>
        <taxon>Poales</taxon>
        <taxon>Poaceae</taxon>
        <taxon>PACMAD clade</taxon>
        <taxon>Panicoideae</taxon>
        <taxon>Andropogonodae</taxon>
        <taxon>Andropogoneae</taxon>
        <taxon>Saccharinae</taxon>
        <taxon>Miscanthus</taxon>
    </lineage>
</organism>
<dbReference type="Gene3D" id="3.30.730.10">
    <property type="entry name" value="AP2/ERF domain"/>
    <property type="match status" value="1"/>
</dbReference>
<dbReference type="CDD" id="cd00018">
    <property type="entry name" value="AP2"/>
    <property type="match status" value="1"/>
</dbReference>
<dbReference type="AlphaFoldDB" id="A0A811PWU4"/>
<keyword evidence="7" id="KW-0539">Nucleus</keyword>
<name>A0A811PWU4_9POAL</name>
<evidence type="ECO:0000256" key="2">
    <source>
        <dbReference type="ARBA" id="ARBA00023015"/>
    </source>
</evidence>
<gene>
    <name evidence="11" type="ORF">NCGR_LOCUS36139</name>
</gene>
<feature type="compositionally biased region" description="Low complexity" evidence="9">
    <location>
        <begin position="310"/>
        <end position="327"/>
    </location>
</feature>
<feature type="region of interest" description="Disordered" evidence="9">
    <location>
        <begin position="184"/>
        <end position="204"/>
    </location>
</feature>
<dbReference type="GO" id="GO:0003677">
    <property type="term" value="F:DNA binding"/>
    <property type="evidence" value="ECO:0007669"/>
    <property type="project" value="UniProtKB-KW"/>
</dbReference>
<comment type="similarity">
    <text evidence="8">Belongs to the AP2/ERF transcription factor family. ERF subfamily.</text>
</comment>
<dbReference type="SMART" id="SM00380">
    <property type="entry name" value="AP2"/>
    <property type="match status" value="1"/>
</dbReference>
<evidence type="ECO:0000259" key="10">
    <source>
        <dbReference type="PROSITE" id="PS51032"/>
    </source>
</evidence>
<sequence>MCQFKREMIAESCSACSSASASTSSEHNQTVWTSPPKRPAGRTKFRETRHPVFRGVRRRRNAGRWVWDWSDAFAARGFAFPVVCLAWDRGRCWILVGGLGFAHRSPAHVAFRPPPSTYKYAPSNPPFPQQKPLQHNSSSTKGNHNILRSKKLELEVIMCQFKREMIAESCSACSSASASTSSEHHQTVWTSPPKRPAGRTKFRDTRHPVFGGVRRRRNAGRWVCEVRVPGRRGCRLWLGTFDTAEGAARAYDAAMLTIAGAGGCLNFANSAWLLAVPASYASLAEMRHAVAEAVEDFLRREAAPEDDALSASTSTPSSPASDDGSATDGEESSDSSPAAGVSAFQLDVFNDMSWDLYYASLAQGMLMEPPPAVMEFGDANIVDVPLWSY</sequence>
<keyword evidence="4" id="KW-0238">DNA-binding</keyword>
<evidence type="ECO:0000256" key="9">
    <source>
        <dbReference type="SAM" id="MobiDB-lite"/>
    </source>
</evidence>
<dbReference type="SUPFAM" id="SSF54171">
    <property type="entry name" value="DNA-binding domain"/>
    <property type="match status" value="1"/>
</dbReference>
<feature type="compositionally biased region" description="Polar residues" evidence="9">
    <location>
        <begin position="131"/>
        <end position="143"/>
    </location>
</feature>
<reference evidence="11" key="1">
    <citation type="submission" date="2020-10" db="EMBL/GenBank/DDBJ databases">
        <authorList>
            <person name="Han B."/>
            <person name="Lu T."/>
            <person name="Zhao Q."/>
            <person name="Huang X."/>
            <person name="Zhao Y."/>
        </authorList>
    </citation>
    <scope>NUCLEOTIDE SEQUENCE</scope>
</reference>
<dbReference type="EMBL" id="CAJGYO010000009">
    <property type="protein sequence ID" value="CAD6252487.1"/>
    <property type="molecule type" value="Genomic_DNA"/>
</dbReference>
<dbReference type="InterPro" id="IPR016177">
    <property type="entry name" value="DNA-bd_dom_sf"/>
</dbReference>
<evidence type="ECO:0000256" key="8">
    <source>
        <dbReference type="ARBA" id="ARBA00024343"/>
    </source>
</evidence>
<accession>A0A811PWU4</accession>
<feature type="domain" description="AP2/ERF" evidence="10">
    <location>
        <begin position="209"/>
        <end position="268"/>
    </location>
</feature>
<evidence type="ECO:0000256" key="7">
    <source>
        <dbReference type="ARBA" id="ARBA00023242"/>
    </source>
</evidence>
<proteinExistence type="inferred from homology"/>
<keyword evidence="6" id="KW-0804">Transcription</keyword>
<dbReference type="GO" id="GO:0003700">
    <property type="term" value="F:DNA-binding transcription factor activity"/>
    <property type="evidence" value="ECO:0007669"/>
    <property type="project" value="InterPro"/>
</dbReference>
<protein>
    <recommendedName>
        <fullName evidence="10">AP2/ERF domain-containing protein</fullName>
    </recommendedName>
</protein>
<comment type="subcellular location">
    <subcellularLocation>
        <location evidence="1">Nucleus</location>
    </subcellularLocation>
</comment>
<evidence type="ECO:0000256" key="1">
    <source>
        <dbReference type="ARBA" id="ARBA00004123"/>
    </source>
</evidence>
<evidence type="ECO:0000256" key="4">
    <source>
        <dbReference type="ARBA" id="ARBA00023125"/>
    </source>
</evidence>